<comment type="caution">
    <text evidence="1">The sequence shown here is derived from an EMBL/GenBank/DDBJ whole genome shotgun (WGS) entry which is preliminary data.</text>
</comment>
<sequence length="273" mass="32123">MPQKPQANSYNYNDPDPYLRFDGPVYDITPREFIPLIDTIRRMREWQALGFSPKRMGNGNYKPIIRKGCYYGFREKTHLHEIETEAVASGKKVTREPGAVFSFLLQGCTYDDFLPLPENIVSYCECRKALGKDDLETALYHIERSYESDREKTLYAILYFEVRLKLGDKSAILDEFKYFQDDIDCLIHSGRVYEWLKYLSSQKDYAGLNHIIKEIEKQLDALIQGQIQHRRYTPQRVEFYVHEKEQLIKKTASLRKRIEVGLAKQQNTKVNPM</sequence>
<reference evidence="1 2" key="1">
    <citation type="journal article" date="2016" name="Nat. Commun.">
        <title>Thousands of microbial genomes shed light on interconnected biogeochemical processes in an aquifer system.</title>
        <authorList>
            <person name="Anantharaman K."/>
            <person name="Brown C.T."/>
            <person name="Hug L.A."/>
            <person name="Sharon I."/>
            <person name="Castelle C.J."/>
            <person name="Probst A.J."/>
            <person name="Thomas B.C."/>
            <person name="Singh A."/>
            <person name="Wilkins M.J."/>
            <person name="Karaoz U."/>
            <person name="Brodie E.L."/>
            <person name="Williams K.H."/>
            <person name="Hubbard S.S."/>
            <person name="Banfield J.F."/>
        </authorList>
    </citation>
    <scope>NUCLEOTIDE SEQUENCE [LARGE SCALE GENOMIC DNA]</scope>
</reference>
<dbReference type="Proteomes" id="UP000177230">
    <property type="component" value="Unassembled WGS sequence"/>
</dbReference>
<evidence type="ECO:0000313" key="1">
    <source>
        <dbReference type="EMBL" id="OGF12672.1"/>
    </source>
</evidence>
<proteinExistence type="predicted"/>
<organism evidence="1 2">
    <name type="scientific">Candidatus Edwardsbacteria bacterium GWF2_54_11</name>
    <dbReference type="NCBI Taxonomy" id="1817851"/>
    <lineage>
        <taxon>Bacteria</taxon>
        <taxon>Candidatus Edwardsiibacteriota</taxon>
    </lineage>
</organism>
<dbReference type="EMBL" id="MFFM01000033">
    <property type="protein sequence ID" value="OGF12672.1"/>
    <property type="molecule type" value="Genomic_DNA"/>
</dbReference>
<name>A0A1F5RE61_9BACT</name>
<dbReference type="AlphaFoldDB" id="A0A1F5RE61"/>
<gene>
    <name evidence="1" type="ORF">A2024_00375</name>
</gene>
<accession>A0A1F5RE61</accession>
<protein>
    <submittedName>
        <fullName evidence="1">Uncharacterized protein</fullName>
    </submittedName>
</protein>
<evidence type="ECO:0000313" key="2">
    <source>
        <dbReference type="Proteomes" id="UP000177230"/>
    </source>
</evidence>